<dbReference type="EC" id="6.5.1.1" evidence="1"/>
<dbReference type="InterPro" id="IPR012310">
    <property type="entry name" value="DNA_ligase_ATP-dep_cent"/>
</dbReference>
<name>A0A378LQJ9_9GAMM</name>
<protein>
    <recommendedName>
        <fullName evidence="1">DNA ligase (ATP)</fullName>
        <ecNumber evidence="1">6.5.1.1</ecNumber>
    </recommendedName>
</protein>
<organism evidence="14 15">
    <name type="scientific">Legionella wadsworthii</name>
    <dbReference type="NCBI Taxonomy" id="28088"/>
    <lineage>
        <taxon>Bacteria</taxon>
        <taxon>Pseudomonadati</taxon>
        <taxon>Pseudomonadota</taxon>
        <taxon>Gammaproteobacteria</taxon>
        <taxon>Legionellales</taxon>
        <taxon>Legionellaceae</taxon>
        <taxon>Legionella</taxon>
    </lineage>
</organism>
<dbReference type="Gene3D" id="3.30.470.30">
    <property type="entry name" value="DNA ligase/mRNA capping enzyme"/>
    <property type="match status" value="1"/>
</dbReference>
<evidence type="ECO:0000256" key="11">
    <source>
        <dbReference type="ARBA" id="ARBA00023306"/>
    </source>
</evidence>
<dbReference type="GO" id="GO:0003910">
    <property type="term" value="F:DNA ligase (ATP) activity"/>
    <property type="evidence" value="ECO:0007669"/>
    <property type="project" value="UniProtKB-EC"/>
</dbReference>
<keyword evidence="4" id="KW-0235">DNA replication</keyword>
<dbReference type="STRING" id="1122170.GCA_000701265_01261"/>
<dbReference type="NCBIfam" id="TIGR04120">
    <property type="entry name" value="DNA_lig_bact"/>
    <property type="match status" value="1"/>
</dbReference>
<keyword evidence="5" id="KW-0479">Metal-binding</keyword>
<evidence type="ECO:0000313" key="14">
    <source>
        <dbReference type="EMBL" id="STY29044.1"/>
    </source>
</evidence>
<dbReference type="GO" id="GO:0003677">
    <property type="term" value="F:DNA binding"/>
    <property type="evidence" value="ECO:0007669"/>
    <property type="project" value="InterPro"/>
</dbReference>
<evidence type="ECO:0000256" key="12">
    <source>
        <dbReference type="ARBA" id="ARBA00034003"/>
    </source>
</evidence>
<dbReference type="PANTHER" id="PTHR45674:SF13">
    <property type="entry name" value="DNA LIGASE-RELATED"/>
    <property type="match status" value="1"/>
</dbReference>
<dbReference type="PROSITE" id="PS50160">
    <property type="entry name" value="DNA_LIGASE_A3"/>
    <property type="match status" value="1"/>
</dbReference>
<dbReference type="Proteomes" id="UP000255297">
    <property type="component" value="Unassembled WGS sequence"/>
</dbReference>
<dbReference type="AlphaFoldDB" id="A0A378LQJ9"/>
<gene>
    <name evidence="14" type="ORF">NCTC11532_01223</name>
</gene>
<dbReference type="PANTHER" id="PTHR45674">
    <property type="entry name" value="DNA LIGASE 1/3 FAMILY MEMBER"/>
    <property type="match status" value="1"/>
</dbReference>
<dbReference type="GO" id="GO:0006260">
    <property type="term" value="P:DNA replication"/>
    <property type="evidence" value="ECO:0007669"/>
    <property type="project" value="UniProtKB-KW"/>
</dbReference>
<dbReference type="Pfam" id="PF01068">
    <property type="entry name" value="DNA_ligase_A_M"/>
    <property type="match status" value="1"/>
</dbReference>
<evidence type="ECO:0000256" key="10">
    <source>
        <dbReference type="ARBA" id="ARBA00023204"/>
    </source>
</evidence>
<keyword evidence="10" id="KW-0234">DNA repair</keyword>
<sequence length="526" mass="61346">MKKFALLLNQLYFTYGSLDKRTLIEHFFSVTPDPERGYALAIMANSIKFPQFKRSFIKKLIHEKIDSTLFYLSYDYVGDLSETISLIWPVEMNHGDLPLLSEVIRKFETLDEQELYPYLVHLLDSSNPNERWSILKLITGEMRIGISTRFLKNTLAHYGKVDVQEVEDVWHSQSPPYEALFSWLEKKNTKPETSSIYFRPVMLSHPLNENDLLSINLEEFAVEKKYDGIRVQLAVFNNEKALFTRTGENISHSFPEILSQIQGNIVLDGELVIKNSSGLGSFNDLQQRLNRKILPKKLLETQTAGLIAYDILFLDHLDLRSYSFVHRREQLEKWFSTSAPDNFLISPLLSLKKDQTLPQLREEVLQENPSNVEGIMLKKNSSLYLAGRPKGCWYKWKKDPHLIDAILMYAQRGHGKRSSYYSDYTFGLWSQNQLLPIGKAYFGFTDEELYQLDKWIRYHTLNHFGPVREVQKELVLEIAFDAVNTSNRHKSGVALRFPRINRIRWDKPPEEADQLEDLKKLIKNKK</sequence>
<keyword evidence="7" id="KW-0227">DNA damage</keyword>
<dbReference type="InterPro" id="IPR026333">
    <property type="entry name" value="ATP_dep_DNA_lig_pp_1105_fam"/>
</dbReference>
<keyword evidence="6" id="KW-0547">Nucleotide-binding</keyword>
<dbReference type="GO" id="GO:0006281">
    <property type="term" value="P:DNA repair"/>
    <property type="evidence" value="ECO:0007669"/>
    <property type="project" value="UniProtKB-KW"/>
</dbReference>
<comment type="catalytic activity">
    <reaction evidence="12">
        <text>ATP + (deoxyribonucleotide)n-3'-hydroxyl + 5'-phospho-(deoxyribonucleotide)m = (deoxyribonucleotide)n+m + AMP + diphosphate.</text>
        <dbReference type="EC" id="6.5.1.1"/>
    </reaction>
</comment>
<accession>A0A378LQJ9</accession>
<dbReference type="InterPro" id="IPR036599">
    <property type="entry name" value="DNA_ligase_N_sf"/>
</dbReference>
<keyword evidence="8" id="KW-0067">ATP-binding</keyword>
<evidence type="ECO:0000256" key="8">
    <source>
        <dbReference type="ARBA" id="ARBA00022840"/>
    </source>
</evidence>
<evidence type="ECO:0000313" key="15">
    <source>
        <dbReference type="Proteomes" id="UP000255297"/>
    </source>
</evidence>
<reference evidence="14 15" key="1">
    <citation type="submission" date="2018-06" db="EMBL/GenBank/DDBJ databases">
        <authorList>
            <consortium name="Pathogen Informatics"/>
            <person name="Doyle S."/>
        </authorList>
    </citation>
    <scope>NUCLEOTIDE SEQUENCE [LARGE SCALE GENOMIC DNA]</scope>
    <source>
        <strain evidence="14 15">NCTC11532</strain>
    </source>
</reference>
<dbReference type="InterPro" id="IPR012309">
    <property type="entry name" value="DNA_ligase_ATP-dep_C"/>
</dbReference>
<keyword evidence="3" id="KW-0132">Cell division</keyword>
<keyword evidence="2 14" id="KW-0436">Ligase</keyword>
<evidence type="ECO:0000256" key="1">
    <source>
        <dbReference type="ARBA" id="ARBA00012727"/>
    </source>
</evidence>
<evidence type="ECO:0000256" key="3">
    <source>
        <dbReference type="ARBA" id="ARBA00022618"/>
    </source>
</evidence>
<dbReference type="RefSeq" id="WP_031566234.1">
    <property type="nucleotide sequence ID" value="NZ_CAAAIS010000010.1"/>
</dbReference>
<evidence type="ECO:0000256" key="9">
    <source>
        <dbReference type="ARBA" id="ARBA00023172"/>
    </source>
</evidence>
<dbReference type="SUPFAM" id="SSF56091">
    <property type="entry name" value="DNA ligase/mRNA capping enzyme, catalytic domain"/>
    <property type="match status" value="1"/>
</dbReference>
<dbReference type="CDD" id="cd07972">
    <property type="entry name" value="OBF_DNA_ligase_Arch_LigB"/>
    <property type="match status" value="1"/>
</dbReference>
<dbReference type="EMBL" id="UGPB01000001">
    <property type="protein sequence ID" value="STY29044.1"/>
    <property type="molecule type" value="Genomic_DNA"/>
</dbReference>
<dbReference type="Gene3D" id="2.40.50.140">
    <property type="entry name" value="Nucleic acid-binding proteins"/>
    <property type="match status" value="1"/>
</dbReference>
<dbReference type="NCBIfam" id="NF006701">
    <property type="entry name" value="PRK09247.1"/>
    <property type="match status" value="1"/>
</dbReference>
<keyword evidence="9" id="KW-0233">DNA recombination</keyword>
<dbReference type="Gene3D" id="1.10.3260.10">
    <property type="entry name" value="DNA ligase, ATP-dependent, N-terminal domain"/>
    <property type="match status" value="1"/>
</dbReference>
<dbReference type="InterPro" id="IPR050191">
    <property type="entry name" value="ATP-dep_DNA_ligase"/>
</dbReference>
<dbReference type="SUPFAM" id="SSF50249">
    <property type="entry name" value="Nucleic acid-binding proteins"/>
    <property type="match status" value="1"/>
</dbReference>
<dbReference type="OrthoDB" id="9767858at2"/>
<evidence type="ECO:0000256" key="4">
    <source>
        <dbReference type="ARBA" id="ARBA00022705"/>
    </source>
</evidence>
<evidence type="ECO:0000259" key="13">
    <source>
        <dbReference type="PROSITE" id="PS50160"/>
    </source>
</evidence>
<proteinExistence type="predicted"/>
<dbReference type="Pfam" id="PF04679">
    <property type="entry name" value="DNA_ligase_A_C"/>
    <property type="match status" value="1"/>
</dbReference>
<dbReference type="InterPro" id="IPR012340">
    <property type="entry name" value="NA-bd_OB-fold"/>
</dbReference>
<keyword evidence="11" id="KW-0131">Cell cycle</keyword>
<dbReference type="GO" id="GO:0046872">
    <property type="term" value="F:metal ion binding"/>
    <property type="evidence" value="ECO:0007669"/>
    <property type="project" value="UniProtKB-KW"/>
</dbReference>
<keyword evidence="15" id="KW-1185">Reference proteome</keyword>
<feature type="domain" description="ATP-dependent DNA ligase family profile" evidence="13">
    <location>
        <begin position="306"/>
        <end position="430"/>
    </location>
</feature>
<evidence type="ECO:0000256" key="6">
    <source>
        <dbReference type="ARBA" id="ARBA00022741"/>
    </source>
</evidence>
<dbReference type="GO" id="GO:0051301">
    <property type="term" value="P:cell division"/>
    <property type="evidence" value="ECO:0007669"/>
    <property type="project" value="UniProtKB-KW"/>
</dbReference>
<dbReference type="GO" id="GO:0006310">
    <property type="term" value="P:DNA recombination"/>
    <property type="evidence" value="ECO:0007669"/>
    <property type="project" value="UniProtKB-KW"/>
</dbReference>
<evidence type="ECO:0000256" key="5">
    <source>
        <dbReference type="ARBA" id="ARBA00022723"/>
    </source>
</evidence>
<evidence type="ECO:0000256" key="2">
    <source>
        <dbReference type="ARBA" id="ARBA00022598"/>
    </source>
</evidence>
<dbReference type="GO" id="GO:0005524">
    <property type="term" value="F:ATP binding"/>
    <property type="evidence" value="ECO:0007669"/>
    <property type="project" value="UniProtKB-KW"/>
</dbReference>
<evidence type="ECO:0000256" key="7">
    <source>
        <dbReference type="ARBA" id="ARBA00022763"/>
    </source>
</evidence>